<organism evidence="4 5">
    <name type="scientific">Rubrivirga marina</name>
    <dbReference type="NCBI Taxonomy" id="1196024"/>
    <lineage>
        <taxon>Bacteria</taxon>
        <taxon>Pseudomonadati</taxon>
        <taxon>Rhodothermota</taxon>
        <taxon>Rhodothermia</taxon>
        <taxon>Rhodothermales</taxon>
        <taxon>Rubricoccaceae</taxon>
        <taxon>Rubrivirga</taxon>
    </lineage>
</organism>
<evidence type="ECO:0008006" key="6">
    <source>
        <dbReference type="Google" id="ProtNLM"/>
    </source>
</evidence>
<comment type="similarity">
    <text evidence="1">Belongs to the DinB family.</text>
</comment>
<dbReference type="GO" id="GO:0046872">
    <property type="term" value="F:metal ion binding"/>
    <property type="evidence" value="ECO:0007669"/>
    <property type="project" value="UniProtKB-KW"/>
</dbReference>
<dbReference type="EMBL" id="MQWD01000001">
    <property type="protein sequence ID" value="PAP76977.1"/>
    <property type="molecule type" value="Genomic_DNA"/>
</dbReference>
<dbReference type="InterPro" id="IPR034660">
    <property type="entry name" value="DinB/YfiT-like"/>
</dbReference>
<gene>
    <name evidence="4" type="ORF">BSZ37_11310</name>
</gene>
<evidence type="ECO:0000256" key="2">
    <source>
        <dbReference type="ARBA" id="ARBA00022723"/>
    </source>
</evidence>
<dbReference type="RefSeq" id="WP_095510643.1">
    <property type="nucleotide sequence ID" value="NZ_MQWD01000001.1"/>
</dbReference>
<feature type="region of interest" description="Disordered" evidence="3">
    <location>
        <begin position="67"/>
        <end position="98"/>
    </location>
</feature>
<reference evidence="4 5" key="1">
    <citation type="submission" date="2016-11" db="EMBL/GenBank/DDBJ databases">
        <title>Study of marine rhodopsin-containing bacteria.</title>
        <authorList>
            <person name="Yoshizawa S."/>
            <person name="Kumagai Y."/>
            <person name="Kogure K."/>
        </authorList>
    </citation>
    <scope>NUCLEOTIDE SEQUENCE [LARGE SCALE GENOMIC DNA]</scope>
    <source>
        <strain evidence="4 5">SAORIC-28</strain>
    </source>
</reference>
<dbReference type="InterPro" id="IPR007837">
    <property type="entry name" value="DinB"/>
</dbReference>
<accession>A0A271J0Z0</accession>
<name>A0A271J0Z0_9BACT</name>
<protein>
    <recommendedName>
        <fullName evidence="6">DinB-like domain-containing protein</fullName>
    </recommendedName>
</protein>
<proteinExistence type="inferred from homology"/>
<comment type="caution">
    <text evidence="4">The sequence shown here is derived from an EMBL/GenBank/DDBJ whole genome shotgun (WGS) entry which is preliminary data.</text>
</comment>
<evidence type="ECO:0000313" key="5">
    <source>
        <dbReference type="Proteomes" id="UP000216339"/>
    </source>
</evidence>
<dbReference type="Proteomes" id="UP000216339">
    <property type="component" value="Unassembled WGS sequence"/>
</dbReference>
<keyword evidence="2" id="KW-0479">Metal-binding</keyword>
<sequence>MEPAWYDATARVPRQGQLVRIVTQGGVDHAAFFEVTHTDDWPAGVAWVLENGRSSLPFDQVVLWSPDPSAVAPNRSEPPPDETPPDEAPSGPEFASEPERPAILTEALFEIEQTETVLKSLPPDQYDWTPHPDIATLRTLSRRLVRIVARMSWVLELDALEVMFEPDLPQFKTPAELIETYRSNADTVRSLIPTTTPDDLQGTWRLERDGVEIARMSRGSALRRFGIAPMVFHRGEASVMLTALGLVPPHPYPEWAFRETPTPTSAWAQP</sequence>
<keyword evidence="5" id="KW-1185">Reference proteome</keyword>
<evidence type="ECO:0000256" key="3">
    <source>
        <dbReference type="SAM" id="MobiDB-lite"/>
    </source>
</evidence>
<dbReference type="Pfam" id="PF05163">
    <property type="entry name" value="DinB"/>
    <property type="match status" value="1"/>
</dbReference>
<dbReference type="AlphaFoldDB" id="A0A271J0Z0"/>
<dbReference type="SUPFAM" id="SSF109854">
    <property type="entry name" value="DinB/YfiT-like putative metalloenzymes"/>
    <property type="match status" value="1"/>
</dbReference>
<evidence type="ECO:0000313" key="4">
    <source>
        <dbReference type="EMBL" id="PAP76977.1"/>
    </source>
</evidence>
<evidence type="ECO:0000256" key="1">
    <source>
        <dbReference type="ARBA" id="ARBA00008635"/>
    </source>
</evidence>
<dbReference type="Gene3D" id="1.20.120.450">
    <property type="entry name" value="dinb family like domain"/>
    <property type="match status" value="1"/>
</dbReference>